<evidence type="ECO:0000313" key="7">
    <source>
        <dbReference type="Proteomes" id="UP001597059"/>
    </source>
</evidence>
<evidence type="ECO:0000256" key="2">
    <source>
        <dbReference type="ARBA" id="ARBA00034247"/>
    </source>
</evidence>
<keyword evidence="7" id="KW-1185">Reference proteome</keyword>
<gene>
    <name evidence="6" type="ORF">ACFQ45_07585</name>
</gene>
<dbReference type="Proteomes" id="UP001597059">
    <property type="component" value="Unassembled WGS sequence"/>
</dbReference>
<dbReference type="GO" id="GO:0052621">
    <property type="term" value="F:diguanylate cyclase activity"/>
    <property type="evidence" value="ECO:0007669"/>
    <property type="project" value="UniProtKB-EC"/>
</dbReference>
<sequence>MTSTDIEIGSELDRPLHQDVAIDQPDTDIKQLIRNEKSAWHFLFESTRDPVALVNMQGEAVDINQAFLDLLHYQREEVYDMHIWDWDADFSKPEIIRLLTEIDFEGVTFETRHRRKDGVILNVEISSNTTFYDDEPLLLCICRDITEKKRRDLELQELVSKDPLTGLLNRREFTYLLKDALHKSNTGTIQSSILLLDLDHFKSINDEFGHLVGDRVLTYVAGLMKELTTQRYHVARWGGEEFTLLLPDVTKQDAIMFAEQLRQAITVASPEGLPPVTASIGVATSYQTDDFNSLFKRVDDAMYLAKRSGRNCVMPTS</sequence>
<name>A0ABW4B139_9GAMM</name>
<feature type="domain" description="PAC" evidence="4">
    <location>
        <begin position="107"/>
        <end position="157"/>
    </location>
</feature>
<reference evidence="7" key="1">
    <citation type="journal article" date="2019" name="Int. J. Syst. Evol. Microbiol.">
        <title>The Global Catalogue of Microorganisms (GCM) 10K type strain sequencing project: providing services to taxonomists for standard genome sequencing and annotation.</title>
        <authorList>
            <consortium name="The Broad Institute Genomics Platform"/>
            <consortium name="The Broad Institute Genome Sequencing Center for Infectious Disease"/>
            <person name="Wu L."/>
            <person name="Ma J."/>
        </authorList>
    </citation>
    <scope>NUCLEOTIDE SEQUENCE [LARGE SCALE GENOMIC DNA]</scope>
    <source>
        <strain evidence="7">JCM 30774</strain>
    </source>
</reference>
<evidence type="ECO:0000313" key="6">
    <source>
        <dbReference type="EMBL" id="MFD1383224.1"/>
    </source>
</evidence>
<dbReference type="InterPro" id="IPR000014">
    <property type="entry name" value="PAS"/>
</dbReference>
<keyword evidence="6" id="KW-0548">Nucleotidyltransferase</keyword>
<keyword evidence="6" id="KW-0808">Transferase</keyword>
<dbReference type="InterPro" id="IPR029787">
    <property type="entry name" value="Nucleotide_cyclase"/>
</dbReference>
<dbReference type="Pfam" id="PF13426">
    <property type="entry name" value="PAS_9"/>
    <property type="match status" value="1"/>
</dbReference>
<accession>A0ABW4B139</accession>
<comment type="caution">
    <text evidence="6">The sequence shown here is derived from an EMBL/GenBank/DDBJ whole genome shotgun (WGS) entry which is preliminary data.</text>
</comment>
<dbReference type="PROSITE" id="PS50112">
    <property type="entry name" value="PAS"/>
    <property type="match status" value="1"/>
</dbReference>
<dbReference type="InterPro" id="IPR035965">
    <property type="entry name" value="PAS-like_dom_sf"/>
</dbReference>
<dbReference type="CDD" id="cd00130">
    <property type="entry name" value="PAS"/>
    <property type="match status" value="1"/>
</dbReference>
<proteinExistence type="predicted"/>
<protein>
    <recommendedName>
        <fullName evidence="1">diguanylate cyclase</fullName>
        <ecNumber evidence="1">2.7.7.65</ecNumber>
    </recommendedName>
</protein>
<dbReference type="Pfam" id="PF00990">
    <property type="entry name" value="GGDEF"/>
    <property type="match status" value="1"/>
</dbReference>
<dbReference type="EC" id="2.7.7.65" evidence="1"/>
<dbReference type="PANTHER" id="PTHR45138:SF9">
    <property type="entry name" value="DIGUANYLATE CYCLASE DGCM-RELATED"/>
    <property type="match status" value="1"/>
</dbReference>
<evidence type="ECO:0000256" key="1">
    <source>
        <dbReference type="ARBA" id="ARBA00012528"/>
    </source>
</evidence>
<dbReference type="InterPro" id="IPR043128">
    <property type="entry name" value="Rev_trsase/Diguanyl_cyclase"/>
</dbReference>
<dbReference type="InterPro" id="IPR000160">
    <property type="entry name" value="GGDEF_dom"/>
</dbReference>
<dbReference type="RefSeq" id="WP_377366400.1">
    <property type="nucleotide sequence ID" value="NZ_JBHTMN010000007.1"/>
</dbReference>
<dbReference type="InterPro" id="IPR000700">
    <property type="entry name" value="PAS-assoc_C"/>
</dbReference>
<evidence type="ECO:0000259" key="4">
    <source>
        <dbReference type="PROSITE" id="PS50113"/>
    </source>
</evidence>
<dbReference type="SUPFAM" id="SSF55785">
    <property type="entry name" value="PYP-like sensor domain (PAS domain)"/>
    <property type="match status" value="1"/>
</dbReference>
<feature type="domain" description="PAS" evidence="3">
    <location>
        <begin position="36"/>
        <end position="94"/>
    </location>
</feature>
<dbReference type="Gene3D" id="3.30.450.20">
    <property type="entry name" value="PAS domain"/>
    <property type="match status" value="1"/>
</dbReference>
<dbReference type="NCBIfam" id="TIGR00254">
    <property type="entry name" value="GGDEF"/>
    <property type="match status" value="1"/>
</dbReference>
<evidence type="ECO:0000259" key="5">
    <source>
        <dbReference type="PROSITE" id="PS50887"/>
    </source>
</evidence>
<dbReference type="CDD" id="cd01949">
    <property type="entry name" value="GGDEF"/>
    <property type="match status" value="1"/>
</dbReference>
<organism evidence="6 7">
    <name type="scientific">Rhodanobacter aciditrophus</name>
    <dbReference type="NCBI Taxonomy" id="1623218"/>
    <lineage>
        <taxon>Bacteria</taxon>
        <taxon>Pseudomonadati</taxon>
        <taxon>Pseudomonadota</taxon>
        <taxon>Gammaproteobacteria</taxon>
        <taxon>Lysobacterales</taxon>
        <taxon>Rhodanobacteraceae</taxon>
        <taxon>Rhodanobacter</taxon>
    </lineage>
</organism>
<dbReference type="InterPro" id="IPR050469">
    <property type="entry name" value="Diguanylate_Cyclase"/>
</dbReference>
<evidence type="ECO:0000259" key="3">
    <source>
        <dbReference type="PROSITE" id="PS50112"/>
    </source>
</evidence>
<comment type="catalytic activity">
    <reaction evidence="2">
        <text>2 GTP = 3',3'-c-di-GMP + 2 diphosphate</text>
        <dbReference type="Rhea" id="RHEA:24898"/>
        <dbReference type="ChEBI" id="CHEBI:33019"/>
        <dbReference type="ChEBI" id="CHEBI:37565"/>
        <dbReference type="ChEBI" id="CHEBI:58805"/>
        <dbReference type="EC" id="2.7.7.65"/>
    </reaction>
</comment>
<dbReference type="SMART" id="SM00091">
    <property type="entry name" value="PAS"/>
    <property type="match status" value="1"/>
</dbReference>
<dbReference type="PROSITE" id="PS50887">
    <property type="entry name" value="GGDEF"/>
    <property type="match status" value="1"/>
</dbReference>
<dbReference type="NCBIfam" id="TIGR00229">
    <property type="entry name" value="sensory_box"/>
    <property type="match status" value="1"/>
</dbReference>
<feature type="domain" description="GGDEF" evidence="5">
    <location>
        <begin position="189"/>
        <end position="317"/>
    </location>
</feature>
<dbReference type="EMBL" id="JBHTMN010000007">
    <property type="protein sequence ID" value="MFD1383224.1"/>
    <property type="molecule type" value="Genomic_DNA"/>
</dbReference>
<dbReference type="PROSITE" id="PS50113">
    <property type="entry name" value="PAC"/>
    <property type="match status" value="1"/>
</dbReference>
<dbReference type="PANTHER" id="PTHR45138">
    <property type="entry name" value="REGULATORY COMPONENTS OF SENSORY TRANSDUCTION SYSTEM"/>
    <property type="match status" value="1"/>
</dbReference>
<dbReference type="Gene3D" id="3.30.70.270">
    <property type="match status" value="1"/>
</dbReference>
<dbReference type="SUPFAM" id="SSF55073">
    <property type="entry name" value="Nucleotide cyclase"/>
    <property type="match status" value="1"/>
</dbReference>
<dbReference type="SMART" id="SM00267">
    <property type="entry name" value="GGDEF"/>
    <property type="match status" value="1"/>
</dbReference>